<keyword evidence="5" id="KW-1185">Reference proteome</keyword>
<gene>
    <name evidence="4" type="ORF">NBR_LOCUS14237</name>
</gene>
<dbReference type="AlphaFoldDB" id="A0A0N4YCG8"/>
<name>A0A0N4YCG8_NIPBR</name>
<dbReference type="Gene3D" id="3.40.50.980">
    <property type="match status" value="2"/>
</dbReference>
<accession>A0A0N4YCG8</accession>
<sequence length="446" mass="48613">MPARLNFGRLLRYRGVIGTVCKISSDSDDETLTFKALLYQTEAVASYLSQKGFLKNEVACFVLSNSTAFVPAHLAVMKCGGIVTSSSLCDSGDSKASVVFTDEHHLPEVLAASEKCSSLENIICVRNYSTDGALPEGVVDFRKIISGPVTDVHSGRSSDDLAVLPYTTVENGTSSVMMLTHQNVSTAVDIYQRYMERIAKRVLPYWDCSQENLLLCSSFGTVYGLLCLEVALIMGFTSVILKKFDPLMFFNTVHSYRPPILIMEPTQIVSLLKEPDTHDFILNSMEYVLCGGPPIGKRVRQLFLERFPSVKYMTNGAGLIDGAPGAMVPNAGGREHCQCAGCAISTTEIKVVNLDSGEVLEQNQKGELCVRGPTVTKGFIGEGAEPAGVDDDGWFHTGQVGHLDKHGNVFIDGRRGDLVEVDGVQVRVISCLQLSLCKKIRTEGFR</sequence>
<evidence type="ECO:0000259" key="3">
    <source>
        <dbReference type="Pfam" id="PF00501"/>
    </source>
</evidence>
<feature type="domain" description="AMP-dependent synthetase/ligase" evidence="3">
    <location>
        <begin position="27"/>
        <end position="379"/>
    </location>
</feature>
<dbReference type="GO" id="GO:0005777">
    <property type="term" value="C:peroxisome"/>
    <property type="evidence" value="ECO:0007669"/>
    <property type="project" value="UniProtKB-SubCell"/>
</dbReference>
<dbReference type="Pfam" id="PF00501">
    <property type="entry name" value="AMP-binding"/>
    <property type="match status" value="1"/>
</dbReference>
<dbReference type="Proteomes" id="UP000271162">
    <property type="component" value="Unassembled WGS sequence"/>
</dbReference>
<reference evidence="6" key="1">
    <citation type="submission" date="2017-02" db="UniProtKB">
        <authorList>
            <consortium name="WormBaseParasite"/>
        </authorList>
    </citation>
    <scope>IDENTIFICATION</scope>
</reference>
<evidence type="ECO:0000256" key="2">
    <source>
        <dbReference type="ARBA" id="ARBA00023140"/>
    </source>
</evidence>
<dbReference type="GO" id="GO:0016405">
    <property type="term" value="F:CoA-ligase activity"/>
    <property type="evidence" value="ECO:0007669"/>
    <property type="project" value="TreeGrafter"/>
</dbReference>
<dbReference type="PANTHER" id="PTHR24096:SF422">
    <property type="entry name" value="BCDNA.GH02901"/>
    <property type="match status" value="1"/>
</dbReference>
<dbReference type="Gene3D" id="2.30.38.10">
    <property type="entry name" value="Luciferase, Domain 3"/>
    <property type="match status" value="1"/>
</dbReference>
<keyword evidence="2" id="KW-0576">Peroxisome</keyword>
<evidence type="ECO:0000313" key="6">
    <source>
        <dbReference type="WBParaSite" id="NBR_0001423601-mRNA-1"/>
    </source>
</evidence>
<dbReference type="EMBL" id="UYSL01021289">
    <property type="protein sequence ID" value="VDL77826.1"/>
    <property type="molecule type" value="Genomic_DNA"/>
</dbReference>
<protein>
    <submittedName>
        <fullName evidence="6">AMP-binding domain-containing protein</fullName>
    </submittedName>
</protein>
<reference evidence="4 5" key="2">
    <citation type="submission" date="2018-11" db="EMBL/GenBank/DDBJ databases">
        <authorList>
            <consortium name="Pathogen Informatics"/>
        </authorList>
    </citation>
    <scope>NUCLEOTIDE SEQUENCE [LARGE SCALE GENOMIC DNA]</scope>
</reference>
<evidence type="ECO:0000313" key="4">
    <source>
        <dbReference type="EMBL" id="VDL77826.1"/>
    </source>
</evidence>
<evidence type="ECO:0000256" key="1">
    <source>
        <dbReference type="ARBA" id="ARBA00004275"/>
    </source>
</evidence>
<dbReference type="InterPro" id="IPR000873">
    <property type="entry name" value="AMP-dep_synth/lig_dom"/>
</dbReference>
<dbReference type="SUPFAM" id="SSF56801">
    <property type="entry name" value="Acetyl-CoA synthetase-like"/>
    <property type="match status" value="1"/>
</dbReference>
<proteinExistence type="predicted"/>
<comment type="subcellular location">
    <subcellularLocation>
        <location evidence="1">Peroxisome</location>
    </subcellularLocation>
</comment>
<dbReference type="PANTHER" id="PTHR24096">
    <property type="entry name" value="LONG-CHAIN-FATTY-ACID--COA LIGASE"/>
    <property type="match status" value="1"/>
</dbReference>
<organism evidence="6">
    <name type="scientific">Nippostrongylus brasiliensis</name>
    <name type="common">Rat hookworm</name>
    <dbReference type="NCBI Taxonomy" id="27835"/>
    <lineage>
        <taxon>Eukaryota</taxon>
        <taxon>Metazoa</taxon>
        <taxon>Ecdysozoa</taxon>
        <taxon>Nematoda</taxon>
        <taxon>Chromadorea</taxon>
        <taxon>Rhabditida</taxon>
        <taxon>Rhabditina</taxon>
        <taxon>Rhabditomorpha</taxon>
        <taxon>Strongyloidea</taxon>
        <taxon>Heligmosomidae</taxon>
        <taxon>Nippostrongylus</taxon>
    </lineage>
</organism>
<dbReference type="WBParaSite" id="NBR_0001423601-mRNA-1">
    <property type="protein sequence ID" value="NBR_0001423601-mRNA-1"/>
    <property type="gene ID" value="NBR_0001423601"/>
</dbReference>
<evidence type="ECO:0000313" key="5">
    <source>
        <dbReference type="Proteomes" id="UP000271162"/>
    </source>
</evidence>
<dbReference type="STRING" id="27835.A0A0N4YCG8"/>